<evidence type="ECO:0000313" key="3">
    <source>
        <dbReference type="EMBL" id="PWF55215.1"/>
    </source>
</evidence>
<dbReference type="InterPro" id="IPR050229">
    <property type="entry name" value="GlpE_sulfurtransferase"/>
</dbReference>
<feature type="transmembrane region" description="Helical" evidence="1">
    <location>
        <begin position="6"/>
        <end position="26"/>
    </location>
</feature>
<dbReference type="RefSeq" id="WP_106756069.1">
    <property type="nucleotide sequence ID" value="NZ_PXWF02000042.1"/>
</dbReference>
<dbReference type="Pfam" id="PF00581">
    <property type="entry name" value="Rhodanese"/>
    <property type="match status" value="1"/>
</dbReference>
<dbReference type="OrthoDB" id="1445766at2"/>
<reference evidence="3 4" key="1">
    <citation type="submission" date="2018-04" db="EMBL/GenBank/DDBJ databases">
        <title>Massilia violaceinigra sp. nov., a novel purple-pigmented bacterium isolated from Tianshan glacier, Xinjiang, China.</title>
        <authorList>
            <person name="Wang H."/>
        </authorList>
    </citation>
    <scope>NUCLEOTIDE SEQUENCE [LARGE SCALE GENOMIC DNA]</scope>
    <source>
        <strain evidence="3 4">B448-2</strain>
    </source>
</reference>
<gene>
    <name evidence="3" type="ORF">C7C56_003310</name>
</gene>
<keyword evidence="1" id="KW-0812">Transmembrane</keyword>
<organism evidence="3 4">
    <name type="scientific">Massilia glaciei</name>
    <dbReference type="NCBI Taxonomy" id="1524097"/>
    <lineage>
        <taxon>Bacteria</taxon>
        <taxon>Pseudomonadati</taxon>
        <taxon>Pseudomonadota</taxon>
        <taxon>Betaproteobacteria</taxon>
        <taxon>Burkholderiales</taxon>
        <taxon>Oxalobacteraceae</taxon>
        <taxon>Telluria group</taxon>
        <taxon>Massilia</taxon>
    </lineage>
</organism>
<dbReference type="Proteomes" id="UP000241421">
    <property type="component" value="Unassembled WGS sequence"/>
</dbReference>
<keyword evidence="1" id="KW-1133">Transmembrane helix</keyword>
<keyword evidence="1" id="KW-0472">Membrane</keyword>
<dbReference type="PROSITE" id="PS50206">
    <property type="entry name" value="RHODANESE_3"/>
    <property type="match status" value="1"/>
</dbReference>
<dbReference type="InterPro" id="IPR001763">
    <property type="entry name" value="Rhodanese-like_dom"/>
</dbReference>
<dbReference type="Gene3D" id="3.40.250.10">
    <property type="entry name" value="Rhodanese-like domain"/>
    <property type="match status" value="1"/>
</dbReference>
<dbReference type="EMBL" id="PXWF02000042">
    <property type="protein sequence ID" value="PWF55215.1"/>
    <property type="molecule type" value="Genomic_DNA"/>
</dbReference>
<dbReference type="SMART" id="SM00450">
    <property type="entry name" value="RHOD"/>
    <property type="match status" value="1"/>
</dbReference>
<dbReference type="SUPFAM" id="SSF52821">
    <property type="entry name" value="Rhodanese/Cell cycle control phosphatase"/>
    <property type="match status" value="1"/>
</dbReference>
<dbReference type="InterPro" id="IPR036873">
    <property type="entry name" value="Rhodanese-like_dom_sf"/>
</dbReference>
<comment type="caution">
    <text evidence="3">The sequence shown here is derived from an EMBL/GenBank/DDBJ whole genome shotgun (WGS) entry which is preliminary data.</text>
</comment>
<dbReference type="PANTHER" id="PTHR43031">
    <property type="entry name" value="FAD-DEPENDENT OXIDOREDUCTASE"/>
    <property type="match status" value="1"/>
</dbReference>
<protein>
    <submittedName>
        <fullName evidence="3">Rhodanese-like domain-containing protein</fullName>
    </submittedName>
</protein>
<dbReference type="CDD" id="cd00158">
    <property type="entry name" value="RHOD"/>
    <property type="match status" value="1"/>
</dbReference>
<feature type="domain" description="Rhodanese" evidence="2">
    <location>
        <begin position="43"/>
        <end position="133"/>
    </location>
</feature>
<proteinExistence type="predicted"/>
<sequence>MNFSNLTIFLAGVVALSGGALLWPALQPRGKRASALQATQLINKGKTLILDVREPAEFEKGHLRDAKNIPLAELAKRIGELEKSKSRTIIVVCQNGARADRAAVELGKAGFADVVSLDGGIGAWQTAGLPLAKPGAARPAVVLSKKQ</sequence>
<accession>A0A2U2I6C3</accession>
<evidence type="ECO:0000313" key="4">
    <source>
        <dbReference type="Proteomes" id="UP000241421"/>
    </source>
</evidence>
<evidence type="ECO:0000256" key="1">
    <source>
        <dbReference type="SAM" id="Phobius"/>
    </source>
</evidence>
<keyword evidence="4" id="KW-1185">Reference proteome</keyword>
<dbReference type="PANTHER" id="PTHR43031:SF18">
    <property type="entry name" value="RHODANESE-RELATED SULFURTRANSFERASES"/>
    <property type="match status" value="1"/>
</dbReference>
<name>A0A2U2I6C3_9BURK</name>
<dbReference type="AlphaFoldDB" id="A0A2U2I6C3"/>
<evidence type="ECO:0000259" key="2">
    <source>
        <dbReference type="PROSITE" id="PS50206"/>
    </source>
</evidence>